<proteinExistence type="predicted"/>
<accession>B9RUN7</accession>
<protein>
    <submittedName>
        <fullName evidence="1">Uncharacterized protein</fullName>
    </submittedName>
</protein>
<gene>
    <name evidence="1" type="ORF">RCOM_0855120</name>
</gene>
<dbReference type="EMBL" id="EQ973817">
    <property type="protein sequence ID" value="EEF45024.1"/>
    <property type="molecule type" value="Genomic_DNA"/>
</dbReference>
<name>B9RUN7_RICCO</name>
<evidence type="ECO:0000313" key="2">
    <source>
        <dbReference type="Proteomes" id="UP000008311"/>
    </source>
</evidence>
<sequence>MEETEAKTRKSKNKACEEAQSVRFCFGPSSQVILLDNHLSLSRKELSQFHQKSTISLRNQWRLFSINHAQ</sequence>
<dbReference type="Proteomes" id="UP000008311">
    <property type="component" value="Unassembled WGS sequence"/>
</dbReference>
<dbReference type="AlphaFoldDB" id="B9RUN7"/>
<organism evidence="1 2">
    <name type="scientific">Ricinus communis</name>
    <name type="common">Castor bean</name>
    <dbReference type="NCBI Taxonomy" id="3988"/>
    <lineage>
        <taxon>Eukaryota</taxon>
        <taxon>Viridiplantae</taxon>
        <taxon>Streptophyta</taxon>
        <taxon>Embryophyta</taxon>
        <taxon>Tracheophyta</taxon>
        <taxon>Spermatophyta</taxon>
        <taxon>Magnoliopsida</taxon>
        <taxon>eudicotyledons</taxon>
        <taxon>Gunneridae</taxon>
        <taxon>Pentapetalae</taxon>
        <taxon>rosids</taxon>
        <taxon>fabids</taxon>
        <taxon>Malpighiales</taxon>
        <taxon>Euphorbiaceae</taxon>
        <taxon>Acalyphoideae</taxon>
        <taxon>Acalypheae</taxon>
        <taxon>Ricinus</taxon>
    </lineage>
</organism>
<keyword evidence="2" id="KW-1185">Reference proteome</keyword>
<reference evidence="2" key="1">
    <citation type="journal article" date="2010" name="Nat. Biotechnol.">
        <title>Draft genome sequence of the oilseed species Ricinus communis.</title>
        <authorList>
            <person name="Chan A.P."/>
            <person name="Crabtree J."/>
            <person name="Zhao Q."/>
            <person name="Lorenzi H."/>
            <person name="Orvis J."/>
            <person name="Puiu D."/>
            <person name="Melake-Berhan A."/>
            <person name="Jones K.M."/>
            <person name="Redman J."/>
            <person name="Chen G."/>
            <person name="Cahoon E.B."/>
            <person name="Gedil M."/>
            <person name="Stanke M."/>
            <person name="Haas B.J."/>
            <person name="Wortman J.R."/>
            <person name="Fraser-Liggett C.M."/>
            <person name="Ravel J."/>
            <person name="Rabinowicz P.D."/>
        </authorList>
    </citation>
    <scope>NUCLEOTIDE SEQUENCE [LARGE SCALE GENOMIC DNA]</scope>
    <source>
        <strain evidence="2">cv. Hale</strain>
    </source>
</reference>
<dbReference type="InParanoid" id="B9RUN7"/>
<evidence type="ECO:0000313" key="1">
    <source>
        <dbReference type="EMBL" id="EEF45024.1"/>
    </source>
</evidence>